<dbReference type="GO" id="GO:0016301">
    <property type="term" value="F:kinase activity"/>
    <property type="evidence" value="ECO:0007669"/>
    <property type="project" value="InterPro"/>
</dbReference>
<dbReference type="CDD" id="cd02028">
    <property type="entry name" value="UMPK_like"/>
    <property type="match status" value="1"/>
</dbReference>
<accession>E8N3X4</accession>
<dbReference type="STRING" id="926569.ANT_11040"/>
<dbReference type="InParanoid" id="E8N3X4"/>
<dbReference type="Proteomes" id="UP000008922">
    <property type="component" value="Chromosome"/>
</dbReference>
<dbReference type="PANTHER" id="PTHR10285">
    <property type="entry name" value="URIDINE KINASE"/>
    <property type="match status" value="1"/>
</dbReference>
<dbReference type="eggNOG" id="COG0572">
    <property type="taxonomic scope" value="Bacteria"/>
</dbReference>
<dbReference type="KEGG" id="atm:ANT_11040"/>
<dbReference type="AlphaFoldDB" id="E8N3X4"/>
<proteinExistence type="predicted"/>
<dbReference type="EMBL" id="AP012029">
    <property type="protein sequence ID" value="BAJ63138.1"/>
    <property type="molecule type" value="Genomic_DNA"/>
</dbReference>
<sequence>MSVFIPAEGSSDMTDKSNDIRFVEPSDEVLIHLPDGRVLSGKRGTELEAFMQRLENWRDPLVVGAIVNRELRELSFKIWRESDVTPVTLKDTDGARIYRRSLVFLLETAFEEQFPDVHLTVDHSVVSGGYFCQVRGREPLTVEELKRLKQRMKELVRQDLRFERFVISKQEAIELFEQQNKSDKVRLLKYRPKDQLVLYSLGHHKDYHHGYMVPSTGYLQWFDLKAQPGGFVLQFPRRHSPDVLLPMPEHSKLLQSFRQYGSWLERLGIDHVGALNEVIKTGRIQDVILVAEALHEHQVAEIAEQILNRRDQVRIVLLAGPSSSGKTTTAKRIAVQMISQGIEPVPIEMDNYFLDREKTPRDEHGNLDFEVLEALDTVRLNQDLKRLIAGEEVQLPKFDFREGRSYPGDVVKLRKDQMVILEGIHGLNPRLLPEIPSEQTFRVYVSCLTQLNLDRYNRISTTDTRLLRRIVRDERERGYSAQDTIGRWESVRRGEKRHIFPYQENADVMFNTALVYELAALKPRVEPLLRQVPFGTPEYIEAKRLLAFLDWFLPIDEVYVPDNSILREFIGGSILKDFKLWTRVSD</sequence>
<keyword evidence="3" id="KW-1185">Reference proteome</keyword>
<evidence type="ECO:0000313" key="3">
    <source>
        <dbReference type="Proteomes" id="UP000008922"/>
    </source>
</evidence>
<dbReference type="SUPFAM" id="SSF52540">
    <property type="entry name" value="P-loop containing nucleoside triphosphate hydrolases"/>
    <property type="match status" value="1"/>
</dbReference>
<dbReference type="InterPro" id="IPR018163">
    <property type="entry name" value="Thr/Ala-tRNA-synth_IIc_edit"/>
</dbReference>
<dbReference type="HOGENOM" id="CLU_023775_1_0_0"/>
<dbReference type="eggNOG" id="COG0441">
    <property type="taxonomic scope" value="Bacteria"/>
</dbReference>
<protein>
    <submittedName>
        <fullName evidence="2">Phosphoribulokinase/uridine kinase family protein</fullName>
    </submittedName>
</protein>
<dbReference type="GO" id="GO:0005524">
    <property type="term" value="F:ATP binding"/>
    <property type="evidence" value="ECO:0007669"/>
    <property type="project" value="InterPro"/>
</dbReference>
<dbReference type="SUPFAM" id="SSF55186">
    <property type="entry name" value="ThrRS/AlaRS common domain"/>
    <property type="match status" value="1"/>
</dbReference>
<dbReference type="InterPro" id="IPR003593">
    <property type="entry name" value="AAA+_ATPase"/>
</dbReference>
<evidence type="ECO:0000259" key="1">
    <source>
        <dbReference type="SMART" id="SM00382"/>
    </source>
</evidence>
<evidence type="ECO:0000313" key="2">
    <source>
        <dbReference type="EMBL" id="BAJ63138.1"/>
    </source>
</evidence>
<name>E8N3X4_ANATU</name>
<gene>
    <name evidence="2" type="ordered locus">ANT_11040</name>
</gene>
<reference evidence="2 3" key="1">
    <citation type="submission" date="2010-12" db="EMBL/GenBank/DDBJ databases">
        <title>Whole genome sequence of Anaerolinea thermophila UNI-1.</title>
        <authorList>
            <person name="Narita-Yamada S."/>
            <person name="Kishi E."/>
            <person name="Watanabe Y."/>
            <person name="Takasaki K."/>
            <person name="Ankai A."/>
            <person name="Oguchi A."/>
            <person name="Fukui S."/>
            <person name="Takahashi M."/>
            <person name="Yashiro I."/>
            <person name="Hosoyama A."/>
            <person name="Sekiguchi Y."/>
            <person name="Hanada S."/>
            <person name="Fujita N."/>
        </authorList>
    </citation>
    <scope>NUCLEOTIDE SEQUENCE [LARGE SCALE GENOMIC DNA]</scope>
    <source>
        <strain evidence="3">DSM 14523 / JCM 11388 / NBRC 100420 / UNI-1</strain>
    </source>
</reference>
<dbReference type="SMART" id="SM00382">
    <property type="entry name" value="AAA"/>
    <property type="match status" value="1"/>
</dbReference>
<feature type="domain" description="AAA+ ATPase" evidence="1">
    <location>
        <begin position="312"/>
        <end position="481"/>
    </location>
</feature>
<dbReference type="Gene3D" id="3.40.50.300">
    <property type="entry name" value="P-loop containing nucleotide triphosphate hydrolases"/>
    <property type="match status" value="1"/>
</dbReference>
<dbReference type="InterPro" id="IPR027417">
    <property type="entry name" value="P-loop_NTPase"/>
</dbReference>
<dbReference type="Pfam" id="PF00485">
    <property type="entry name" value="PRK"/>
    <property type="match status" value="1"/>
</dbReference>
<dbReference type="InterPro" id="IPR006083">
    <property type="entry name" value="PRK/URK"/>
</dbReference>
<organism evidence="2 3">
    <name type="scientific">Anaerolinea thermophila (strain DSM 14523 / JCM 11388 / NBRC 100420 / UNI-1)</name>
    <dbReference type="NCBI Taxonomy" id="926569"/>
    <lineage>
        <taxon>Bacteria</taxon>
        <taxon>Bacillati</taxon>
        <taxon>Chloroflexota</taxon>
        <taxon>Anaerolineae</taxon>
        <taxon>Anaerolineales</taxon>
        <taxon>Anaerolineaceae</taxon>
        <taxon>Anaerolinea</taxon>
    </lineage>
</organism>
<dbReference type="Gene3D" id="3.30.980.10">
    <property type="entry name" value="Threonyl-trna Synthetase, Chain A, domain 2"/>
    <property type="match status" value="1"/>
</dbReference>